<gene>
    <name evidence="2" type="ORF">DFQ59_101423</name>
</gene>
<dbReference type="SUPFAM" id="SSF110087">
    <property type="entry name" value="DR1885-like metal-binding protein"/>
    <property type="match status" value="1"/>
</dbReference>
<keyword evidence="3" id="KW-1185">Reference proteome</keyword>
<reference evidence="2 3" key="1">
    <citation type="submission" date="2018-07" db="EMBL/GenBank/DDBJ databases">
        <title>Genomic Encyclopedia of Type Strains, Phase IV (KMG-IV): sequencing the most valuable type-strain genomes for metagenomic binning, comparative biology and taxonomic classification.</title>
        <authorList>
            <person name="Goeker M."/>
        </authorList>
    </citation>
    <scope>NUCLEOTIDE SEQUENCE [LARGE SCALE GENOMIC DNA]</scope>
    <source>
        <strain evidence="2 3">DSM 26407</strain>
    </source>
</reference>
<dbReference type="EMBL" id="QPJY01000001">
    <property type="protein sequence ID" value="RCX33124.1"/>
    <property type="molecule type" value="Genomic_DNA"/>
</dbReference>
<protein>
    <recommendedName>
        <fullName evidence="4">Copper(I)-binding protein</fullName>
    </recommendedName>
</protein>
<dbReference type="AlphaFoldDB" id="A0A369CMP2"/>
<feature type="signal peptide" evidence="1">
    <location>
        <begin position="1"/>
        <end position="23"/>
    </location>
</feature>
<dbReference type="PANTHER" id="PTHR36302:SF1">
    <property type="entry name" value="COPPER CHAPERONE PCU(A)C"/>
    <property type="match status" value="1"/>
</dbReference>
<dbReference type="Gene3D" id="2.60.40.1890">
    <property type="entry name" value="PCu(A)C copper chaperone"/>
    <property type="match status" value="1"/>
</dbReference>
<sequence>MKTTRTLLAAALFAVSGLVPVMAAGTAADSVDVVDAYVRAVPPGQPTSGAFMLLKNGGEDDHALVQASSPAAQVVELHTHINEGGMMKMRQVGRIDVQAGGETPLQPGGYHVMLINLTGPLEPGAMIPITLTYEDGSSETVEAPVRKLQMQMQPMKGMQH</sequence>
<evidence type="ECO:0000256" key="1">
    <source>
        <dbReference type="SAM" id="SignalP"/>
    </source>
</evidence>
<name>A0A369CMP2_9GAMM</name>
<dbReference type="RefSeq" id="WP_114278000.1">
    <property type="nucleotide sequence ID" value="NZ_QPJY01000001.1"/>
</dbReference>
<dbReference type="Proteomes" id="UP000252707">
    <property type="component" value="Unassembled WGS sequence"/>
</dbReference>
<proteinExistence type="predicted"/>
<evidence type="ECO:0008006" key="4">
    <source>
        <dbReference type="Google" id="ProtNLM"/>
    </source>
</evidence>
<dbReference type="InterPro" id="IPR058248">
    <property type="entry name" value="Lxx211020-like"/>
</dbReference>
<evidence type="ECO:0000313" key="3">
    <source>
        <dbReference type="Proteomes" id="UP000252707"/>
    </source>
</evidence>
<keyword evidence="1" id="KW-0732">Signal</keyword>
<dbReference type="OrthoDB" id="9796962at2"/>
<evidence type="ECO:0000313" key="2">
    <source>
        <dbReference type="EMBL" id="RCX33124.1"/>
    </source>
</evidence>
<feature type="chain" id="PRO_5016588903" description="Copper(I)-binding protein" evidence="1">
    <location>
        <begin position="24"/>
        <end position="160"/>
    </location>
</feature>
<dbReference type="Pfam" id="PF04314">
    <property type="entry name" value="PCuAC"/>
    <property type="match status" value="1"/>
</dbReference>
<dbReference type="InterPro" id="IPR007410">
    <property type="entry name" value="LpqE-like"/>
</dbReference>
<organism evidence="2 3">
    <name type="scientific">Thioalbus denitrificans</name>
    <dbReference type="NCBI Taxonomy" id="547122"/>
    <lineage>
        <taxon>Bacteria</taxon>
        <taxon>Pseudomonadati</taxon>
        <taxon>Pseudomonadota</taxon>
        <taxon>Gammaproteobacteria</taxon>
        <taxon>Chromatiales</taxon>
        <taxon>Ectothiorhodospiraceae</taxon>
        <taxon>Thioalbus</taxon>
    </lineage>
</organism>
<comment type="caution">
    <text evidence="2">The sequence shown here is derived from an EMBL/GenBank/DDBJ whole genome shotgun (WGS) entry which is preliminary data.</text>
</comment>
<dbReference type="InterPro" id="IPR036182">
    <property type="entry name" value="PCuAC_sf"/>
</dbReference>
<dbReference type="PANTHER" id="PTHR36302">
    <property type="entry name" value="BLR7088 PROTEIN"/>
    <property type="match status" value="1"/>
</dbReference>
<accession>A0A369CMP2</accession>